<evidence type="ECO:0000313" key="2">
    <source>
        <dbReference type="EMBL" id="ASG16965.1"/>
    </source>
</evidence>
<evidence type="ECO:0000259" key="1">
    <source>
        <dbReference type="PROSITE" id="PS51910"/>
    </source>
</evidence>
<sequence length="64" mass="7021">MAYGTQYFNANLYDSNAWPTAAAAVSEVCRGKALFALSYENSRPVAINADQIKKRGLAGAMFWE</sequence>
<gene>
    <name evidence="2" type="ORF">LFZ25_13915</name>
</gene>
<dbReference type="PROSITE" id="PS51910">
    <property type="entry name" value="GH18_2"/>
    <property type="match status" value="1"/>
</dbReference>
<dbReference type="EMBL" id="CP022117">
    <property type="protein sequence ID" value="ASG16965.1"/>
    <property type="molecule type" value="Genomic_DNA"/>
</dbReference>
<dbReference type="InterPro" id="IPR001223">
    <property type="entry name" value="Glyco_hydro18_cat"/>
</dbReference>
<dbReference type="Proteomes" id="UP000197157">
    <property type="component" value="Chromosome"/>
</dbReference>
<dbReference type="AlphaFoldDB" id="A0A2C9P0M4"/>
<organism evidence="2 3">
    <name type="scientific">Salmonella enterica subsp. enterica serovar Macclesfield str. S-1643</name>
    <dbReference type="NCBI Taxonomy" id="1242107"/>
    <lineage>
        <taxon>Bacteria</taxon>
        <taxon>Pseudomonadati</taxon>
        <taxon>Pseudomonadota</taxon>
        <taxon>Gammaproteobacteria</taxon>
        <taxon>Enterobacterales</taxon>
        <taxon>Enterobacteriaceae</taxon>
        <taxon>Salmonella</taxon>
    </lineage>
</organism>
<feature type="domain" description="GH18" evidence="1">
    <location>
        <begin position="1"/>
        <end position="64"/>
    </location>
</feature>
<evidence type="ECO:0000313" key="3">
    <source>
        <dbReference type="Proteomes" id="UP000197157"/>
    </source>
</evidence>
<proteinExistence type="predicted"/>
<dbReference type="Gene3D" id="3.20.20.80">
    <property type="entry name" value="Glycosidases"/>
    <property type="match status" value="1"/>
</dbReference>
<name>A0A2C9P0M4_SALET</name>
<reference evidence="2 3" key="1">
    <citation type="submission" date="2017-06" db="EMBL/GenBank/DDBJ databases">
        <title>Salmonella reference genomes for public health.</title>
        <authorList>
            <person name="Robertson J."/>
            <person name="Yoshida C."/>
            <person name="Gurnik S."/>
            <person name="Nash J."/>
        </authorList>
    </citation>
    <scope>NUCLEOTIDE SEQUENCE [LARGE SCALE GENOMIC DNA]</scope>
    <source>
        <strain evidence="2 3">S-1643</strain>
    </source>
</reference>
<dbReference type="GO" id="GO:0005975">
    <property type="term" value="P:carbohydrate metabolic process"/>
    <property type="evidence" value="ECO:0007669"/>
    <property type="project" value="InterPro"/>
</dbReference>
<accession>A0A2C9P0M4</accession>
<protein>
    <recommendedName>
        <fullName evidence="1">GH18 domain-containing protein</fullName>
    </recommendedName>
</protein>